<dbReference type="EMBL" id="AZQP01000054">
    <property type="protein sequence ID" value="EYE87477.1"/>
    <property type="molecule type" value="Genomic_DNA"/>
</dbReference>
<evidence type="ECO:0000256" key="5">
    <source>
        <dbReference type="ARBA" id="ARBA00023124"/>
    </source>
</evidence>
<proteinExistence type="inferred from homology"/>
<dbReference type="AlphaFoldDB" id="A0A017RS65"/>
<protein>
    <recommendedName>
        <fullName evidence="8">Abasic site processing protein</fullName>
        <ecNumber evidence="8">3.4.-.-</ecNumber>
    </recommendedName>
</protein>
<dbReference type="GO" id="GO:0106300">
    <property type="term" value="P:protein-DNA covalent cross-linking repair"/>
    <property type="evidence" value="ECO:0007669"/>
    <property type="project" value="InterPro"/>
</dbReference>
<dbReference type="Gene3D" id="3.90.1680.10">
    <property type="entry name" value="SOS response associated peptidase-like"/>
    <property type="match status" value="1"/>
</dbReference>
<dbReference type="GO" id="GO:0006508">
    <property type="term" value="P:proteolysis"/>
    <property type="evidence" value="ECO:0007669"/>
    <property type="project" value="UniProtKB-KW"/>
</dbReference>
<evidence type="ECO:0000256" key="4">
    <source>
        <dbReference type="ARBA" id="ARBA00022801"/>
    </source>
</evidence>
<evidence type="ECO:0000256" key="8">
    <source>
        <dbReference type="RuleBase" id="RU364100"/>
    </source>
</evidence>
<dbReference type="RefSeq" id="WP_051515159.1">
    <property type="nucleotide sequence ID" value="NZ_AZQP01000054.1"/>
</dbReference>
<comment type="caution">
    <text evidence="9">The sequence shown here is derived from an EMBL/GenBank/DDBJ whole genome shotgun (WGS) entry which is preliminary data.</text>
</comment>
<dbReference type="STRING" id="1403537.Q428_13105"/>
<evidence type="ECO:0000256" key="1">
    <source>
        <dbReference type="ARBA" id="ARBA00008136"/>
    </source>
</evidence>
<keyword evidence="3" id="KW-0227">DNA damage</keyword>
<evidence type="ECO:0000256" key="7">
    <source>
        <dbReference type="ARBA" id="ARBA00023239"/>
    </source>
</evidence>
<dbReference type="SUPFAM" id="SSF143081">
    <property type="entry name" value="BB1717-like"/>
    <property type="match status" value="1"/>
</dbReference>
<dbReference type="OrthoDB" id="9782620at2"/>
<evidence type="ECO:0000313" key="10">
    <source>
        <dbReference type="Proteomes" id="UP000019681"/>
    </source>
</evidence>
<keyword evidence="2 8" id="KW-0645">Protease</keyword>
<keyword evidence="6" id="KW-0238">DNA-binding</keyword>
<accession>A0A017RS65</accession>
<dbReference type="PANTHER" id="PTHR13604">
    <property type="entry name" value="DC12-RELATED"/>
    <property type="match status" value="1"/>
</dbReference>
<dbReference type="Pfam" id="PF02586">
    <property type="entry name" value="SRAP"/>
    <property type="match status" value="1"/>
</dbReference>
<evidence type="ECO:0000256" key="6">
    <source>
        <dbReference type="ARBA" id="ARBA00023125"/>
    </source>
</evidence>
<evidence type="ECO:0000256" key="3">
    <source>
        <dbReference type="ARBA" id="ARBA00022763"/>
    </source>
</evidence>
<organism evidence="9 10">
    <name type="scientific">Fervidicella metallireducens AeB</name>
    <dbReference type="NCBI Taxonomy" id="1403537"/>
    <lineage>
        <taxon>Bacteria</taxon>
        <taxon>Bacillati</taxon>
        <taxon>Bacillota</taxon>
        <taxon>Clostridia</taxon>
        <taxon>Eubacteriales</taxon>
        <taxon>Clostridiaceae</taxon>
        <taxon>Fervidicella</taxon>
    </lineage>
</organism>
<keyword evidence="7" id="KW-0456">Lyase</keyword>
<name>A0A017RS65_9CLOT</name>
<keyword evidence="10" id="KW-1185">Reference proteome</keyword>
<dbReference type="PANTHER" id="PTHR13604:SF0">
    <property type="entry name" value="ABASIC SITE PROCESSING PROTEIN HMCES"/>
    <property type="match status" value="1"/>
</dbReference>
<gene>
    <name evidence="9" type="ORF">Q428_13105</name>
</gene>
<comment type="similarity">
    <text evidence="1 8">Belongs to the SOS response-associated peptidase family.</text>
</comment>
<dbReference type="Proteomes" id="UP000019681">
    <property type="component" value="Unassembled WGS sequence"/>
</dbReference>
<evidence type="ECO:0000313" key="9">
    <source>
        <dbReference type="EMBL" id="EYE87477.1"/>
    </source>
</evidence>
<dbReference type="InterPro" id="IPR003738">
    <property type="entry name" value="SRAP"/>
</dbReference>
<dbReference type="GO" id="GO:0008233">
    <property type="term" value="F:peptidase activity"/>
    <property type="evidence" value="ECO:0007669"/>
    <property type="project" value="UniProtKB-KW"/>
</dbReference>
<keyword evidence="5" id="KW-0190">Covalent protein-DNA linkage</keyword>
<evidence type="ECO:0000256" key="2">
    <source>
        <dbReference type="ARBA" id="ARBA00022670"/>
    </source>
</evidence>
<dbReference type="GO" id="GO:0003697">
    <property type="term" value="F:single-stranded DNA binding"/>
    <property type="evidence" value="ECO:0007669"/>
    <property type="project" value="InterPro"/>
</dbReference>
<dbReference type="EC" id="3.4.-.-" evidence="8"/>
<dbReference type="GO" id="GO:0016829">
    <property type="term" value="F:lyase activity"/>
    <property type="evidence" value="ECO:0007669"/>
    <property type="project" value="UniProtKB-KW"/>
</dbReference>
<keyword evidence="4 8" id="KW-0378">Hydrolase</keyword>
<reference evidence="9 10" key="1">
    <citation type="journal article" date="2014" name="Genome Announc.">
        <title>Draft Genome Sequence of Fervidicella metallireducens Strain AeBT, an Iron-Reducing Thermoanaerobe from the Great Artesian Basin.</title>
        <authorList>
            <person name="Patel B.K."/>
        </authorList>
    </citation>
    <scope>NUCLEOTIDE SEQUENCE [LARGE SCALE GENOMIC DNA]</scope>
    <source>
        <strain evidence="9 10">AeB</strain>
    </source>
</reference>
<dbReference type="InterPro" id="IPR036590">
    <property type="entry name" value="SRAP-like"/>
</dbReference>
<sequence length="204" mass="23975">MCGRVVLDNDFKDILKRYFIEQSQTVSFKKGEGFPGDNLIVALNDDKKRLDAFSWGFIVNNKRIINARSETILQKHLFKEAFIQNRCLIPVNGFFEWKKEDTKKVKYRIALKGETIFSLAGIYRDFLEKDGSKKRCVTIITTQPNKEMCEIHNRMPVIIDRRDEELYLSKNFDESLLNLLRPFKDGSLIINRVDNLHYENISFL</sequence>